<evidence type="ECO:0000256" key="6">
    <source>
        <dbReference type="ARBA" id="ARBA00022857"/>
    </source>
</evidence>
<reference evidence="12" key="1">
    <citation type="submission" date="2019-02" db="EMBL/GenBank/DDBJ databases">
        <authorList>
            <person name="Gruber-Vodicka R. H."/>
            <person name="Seah K. B. B."/>
        </authorList>
    </citation>
    <scope>NUCLEOTIDE SEQUENCE</scope>
    <source>
        <strain evidence="12">BECK_M7</strain>
    </source>
</reference>
<keyword evidence="7" id="KW-0560">Oxidoreductase</keyword>
<keyword evidence="4" id="KW-0444">Lipid biosynthesis</keyword>
<evidence type="ECO:0000256" key="1">
    <source>
        <dbReference type="ARBA" id="ARBA00005194"/>
    </source>
</evidence>
<name>A0A450ULI2_9GAMM</name>
<comment type="pathway">
    <text evidence="1">Lipid metabolism; fatty acid biosynthesis.</text>
</comment>
<keyword evidence="5" id="KW-0276">Fatty acid metabolism</keyword>
<dbReference type="PROSITE" id="PS00061">
    <property type="entry name" value="ADH_SHORT"/>
    <property type="match status" value="1"/>
</dbReference>
<dbReference type="Gene3D" id="3.40.50.720">
    <property type="entry name" value="NAD(P)-binding Rossmann-like Domain"/>
    <property type="match status" value="1"/>
</dbReference>
<evidence type="ECO:0000256" key="5">
    <source>
        <dbReference type="ARBA" id="ARBA00022832"/>
    </source>
</evidence>
<dbReference type="PANTHER" id="PTHR42879:SF2">
    <property type="entry name" value="3-OXOACYL-[ACYL-CARRIER-PROTEIN] REDUCTASE FABG"/>
    <property type="match status" value="1"/>
</dbReference>
<accession>A0A450ULI2</accession>
<dbReference type="FunFam" id="3.40.50.720:FF:000037">
    <property type="entry name" value="3-oxoacyl-[acyl-carrier-protein] reductase FabG"/>
    <property type="match status" value="1"/>
</dbReference>
<dbReference type="InterPro" id="IPR036291">
    <property type="entry name" value="NAD(P)-bd_dom_sf"/>
</dbReference>
<evidence type="ECO:0000256" key="3">
    <source>
        <dbReference type="ARBA" id="ARBA00012948"/>
    </source>
</evidence>
<dbReference type="GO" id="GO:0004316">
    <property type="term" value="F:3-oxoacyl-[acyl-carrier-protein] reductase (NADPH) activity"/>
    <property type="evidence" value="ECO:0007669"/>
    <property type="project" value="UniProtKB-EC"/>
</dbReference>
<dbReference type="PRINTS" id="PR00080">
    <property type="entry name" value="SDRFAMILY"/>
</dbReference>
<dbReference type="PRINTS" id="PR00081">
    <property type="entry name" value="GDHRDH"/>
</dbReference>
<evidence type="ECO:0000256" key="7">
    <source>
        <dbReference type="ARBA" id="ARBA00023002"/>
    </source>
</evidence>
<proteinExistence type="inferred from homology"/>
<dbReference type="SUPFAM" id="SSF51735">
    <property type="entry name" value="NAD(P)-binding Rossmann-fold domains"/>
    <property type="match status" value="1"/>
</dbReference>
<dbReference type="SMART" id="SM00822">
    <property type="entry name" value="PKS_KR"/>
    <property type="match status" value="1"/>
</dbReference>
<dbReference type="NCBIfam" id="NF009466">
    <property type="entry name" value="PRK12826.1-2"/>
    <property type="match status" value="1"/>
</dbReference>
<dbReference type="InterPro" id="IPR050259">
    <property type="entry name" value="SDR"/>
</dbReference>
<sequence>MSLTGEIALVTGASRGIGQAVAVILGHQGATIIGTSTTDSGAADITRLLGGHSIEGHGEVLNIADSTSVAALFSRLSTQALLPTILVNNAGITHDSLLLRMKEEDWNLIINTNLTSLYRMCRACAYSMGKKRKGRIINITSVAGALGNAGQVSYSAAKAGIVGFTKALARELAPRSITVNAVSPGVIDTDMVGKLSPQRREMVVNLVPLGRIGQPEEVAAAVAYLASPEAAYVTGTTLHVNGGMYMG</sequence>
<keyword evidence="6" id="KW-0521">NADP</keyword>
<dbReference type="PANTHER" id="PTHR42879">
    <property type="entry name" value="3-OXOACYL-(ACYL-CARRIER-PROTEIN) REDUCTASE"/>
    <property type="match status" value="1"/>
</dbReference>
<comment type="similarity">
    <text evidence="2">Belongs to the short-chain dehydrogenases/reductases (SDR) family.</text>
</comment>
<dbReference type="AlphaFoldDB" id="A0A450ULI2"/>
<evidence type="ECO:0000256" key="8">
    <source>
        <dbReference type="ARBA" id="ARBA00023098"/>
    </source>
</evidence>
<keyword evidence="9" id="KW-0275">Fatty acid biosynthesis</keyword>
<dbReference type="NCBIfam" id="NF004197">
    <property type="entry name" value="PRK05653.1-1"/>
    <property type="match status" value="1"/>
</dbReference>
<dbReference type="InterPro" id="IPR057326">
    <property type="entry name" value="KR_dom"/>
</dbReference>
<dbReference type="GO" id="GO:0030497">
    <property type="term" value="P:fatty acid elongation"/>
    <property type="evidence" value="ECO:0007669"/>
    <property type="project" value="UniProtKB-ARBA"/>
</dbReference>
<dbReference type="Pfam" id="PF13561">
    <property type="entry name" value="adh_short_C2"/>
    <property type="match status" value="1"/>
</dbReference>
<dbReference type="InterPro" id="IPR020904">
    <property type="entry name" value="Sc_DH/Rdtase_CS"/>
</dbReference>
<feature type="domain" description="Ketoreductase" evidence="11">
    <location>
        <begin position="6"/>
        <end position="185"/>
    </location>
</feature>
<dbReference type="EMBL" id="CAADFF010000045">
    <property type="protein sequence ID" value="VFJ93393.1"/>
    <property type="molecule type" value="Genomic_DNA"/>
</dbReference>
<evidence type="ECO:0000256" key="10">
    <source>
        <dbReference type="ARBA" id="ARBA00033040"/>
    </source>
</evidence>
<evidence type="ECO:0000256" key="4">
    <source>
        <dbReference type="ARBA" id="ARBA00022516"/>
    </source>
</evidence>
<organism evidence="12">
    <name type="scientific">Candidatus Kentrum sp. LFY</name>
    <dbReference type="NCBI Taxonomy" id="2126342"/>
    <lineage>
        <taxon>Bacteria</taxon>
        <taxon>Pseudomonadati</taxon>
        <taxon>Pseudomonadota</taxon>
        <taxon>Gammaproteobacteria</taxon>
        <taxon>Candidatus Kentrum</taxon>
    </lineage>
</organism>
<gene>
    <name evidence="12" type="ORF">BECKLFY1418B_GA0070995_104515</name>
</gene>
<evidence type="ECO:0000313" key="12">
    <source>
        <dbReference type="EMBL" id="VFJ93393.1"/>
    </source>
</evidence>
<protein>
    <recommendedName>
        <fullName evidence="3">3-oxoacyl-[acyl-carrier-protein] reductase</fullName>
        <ecNumber evidence="3">1.1.1.100</ecNumber>
    </recommendedName>
    <alternativeName>
        <fullName evidence="10">3-ketoacyl-acyl carrier protein reductase</fullName>
    </alternativeName>
</protein>
<evidence type="ECO:0000256" key="9">
    <source>
        <dbReference type="ARBA" id="ARBA00023160"/>
    </source>
</evidence>
<evidence type="ECO:0000256" key="2">
    <source>
        <dbReference type="ARBA" id="ARBA00006484"/>
    </source>
</evidence>
<dbReference type="EC" id="1.1.1.100" evidence="3"/>
<dbReference type="InterPro" id="IPR002347">
    <property type="entry name" value="SDR_fam"/>
</dbReference>
<evidence type="ECO:0000259" key="11">
    <source>
        <dbReference type="SMART" id="SM00822"/>
    </source>
</evidence>
<keyword evidence="8" id="KW-0443">Lipid metabolism</keyword>